<accession>A0A4P9W705</accession>
<gene>
    <name evidence="2" type="ORF">BDK51DRAFT_26047</name>
</gene>
<feature type="compositionally biased region" description="Basic and acidic residues" evidence="1">
    <location>
        <begin position="59"/>
        <end position="76"/>
    </location>
</feature>
<organism evidence="2 3">
    <name type="scientific">Blyttiomyces helicus</name>
    <dbReference type="NCBI Taxonomy" id="388810"/>
    <lineage>
        <taxon>Eukaryota</taxon>
        <taxon>Fungi</taxon>
        <taxon>Fungi incertae sedis</taxon>
        <taxon>Chytridiomycota</taxon>
        <taxon>Chytridiomycota incertae sedis</taxon>
        <taxon>Chytridiomycetes</taxon>
        <taxon>Chytridiomycetes incertae sedis</taxon>
        <taxon>Blyttiomyces</taxon>
    </lineage>
</organism>
<sequence>MGFKSPTSTDMMLWLLACMGHDRYEREIPGTFLKDEGIKKEYDQDVKASRDLAAAFPTSREEGREQGRLEGREESNREIARLPDEKIARLKEETVRGIARLEEEKKNIIARMLLNGISVEVVAQCWNLPVELVSAWAEELAKAPDAALWLFTHRFYLHHCCKINPLPSLQRPFLDLMLLLRQVRH</sequence>
<evidence type="ECO:0000313" key="3">
    <source>
        <dbReference type="Proteomes" id="UP000269721"/>
    </source>
</evidence>
<dbReference type="AlphaFoldDB" id="A0A4P9W705"/>
<proteinExistence type="predicted"/>
<name>A0A4P9W705_9FUNG</name>
<feature type="region of interest" description="Disordered" evidence="1">
    <location>
        <begin position="53"/>
        <end position="76"/>
    </location>
</feature>
<dbReference type="EMBL" id="KZ997634">
    <property type="protein sequence ID" value="RKO87155.1"/>
    <property type="molecule type" value="Genomic_DNA"/>
</dbReference>
<keyword evidence="3" id="KW-1185">Reference proteome</keyword>
<dbReference type="Proteomes" id="UP000269721">
    <property type="component" value="Unassembled WGS sequence"/>
</dbReference>
<reference evidence="3" key="1">
    <citation type="journal article" date="2018" name="Nat. Microbiol.">
        <title>Leveraging single-cell genomics to expand the fungal tree of life.</title>
        <authorList>
            <person name="Ahrendt S.R."/>
            <person name="Quandt C.A."/>
            <person name="Ciobanu D."/>
            <person name="Clum A."/>
            <person name="Salamov A."/>
            <person name="Andreopoulos B."/>
            <person name="Cheng J.F."/>
            <person name="Woyke T."/>
            <person name="Pelin A."/>
            <person name="Henrissat B."/>
            <person name="Reynolds N.K."/>
            <person name="Benny G.L."/>
            <person name="Smith M.E."/>
            <person name="James T.Y."/>
            <person name="Grigoriev I.V."/>
        </authorList>
    </citation>
    <scope>NUCLEOTIDE SEQUENCE [LARGE SCALE GENOMIC DNA]</scope>
</reference>
<evidence type="ECO:0000256" key="1">
    <source>
        <dbReference type="SAM" id="MobiDB-lite"/>
    </source>
</evidence>
<protein>
    <submittedName>
        <fullName evidence="2">Uncharacterized protein</fullName>
    </submittedName>
</protein>
<evidence type="ECO:0000313" key="2">
    <source>
        <dbReference type="EMBL" id="RKO87155.1"/>
    </source>
</evidence>